<organism evidence="1">
    <name type="scientific">Ophidiomyces ophidiicola</name>
    <dbReference type="NCBI Taxonomy" id="1387563"/>
    <lineage>
        <taxon>Eukaryota</taxon>
        <taxon>Fungi</taxon>
        <taxon>Dikarya</taxon>
        <taxon>Ascomycota</taxon>
        <taxon>Pezizomycotina</taxon>
        <taxon>Eurotiomycetes</taxon>
        <taxon>Eurotiomycetidae</taxon>
        <taxon>Onygenales</taxon>
        <taxon>Onygenaceae</taxon>
        <taxon>Ophidiomyces</taxon>
    </lineage>
</organism>
<sequence>MAITRATSQNGNNKHPTLNGGITKIRGWKAHDKTEQSLYSQNFDVYEDEGLVFSYPPPRRYSSELSAPPIILLEDNSLRPEPFGVPPAWAAHRPELCDSLPWFRSTQGGCYHLDGIAFGMLIDGDSGKRAYLDHEVVITRVGGGCSKENGGLVLKRDIDDRNHAFTALRFNWEHDIPVGVIIGDRNTVCETKMPYRYNVTDFFRITDIWFERIDGRLGAQVRLEKLSLTSKSWWAPKDIEEPLPINLRTDAVPPELPACDFCNAHSRKVYDEGWMCLQPSCPKFWTLKGGEPPKELTFAPAFLRMRSQSLRSIVPQHSLVPNLLETFPRDGKYSRTARVMWKGIVCPKCQRCVARTLWNGWVCPLEDKGCGFSYFDTPDPVELRTILSEFEMGAVGHRYPANNKLAIRPKIQYLKNYRVDTYDLGMGNILSHFAANNTVNCADGGPNFLFRELCMQDIGLKRHKLKASVVKNTLTSHFAVNFGMPYKYIVAVDSKSFQDTPPFLLQALGRLTWAVRKTVPPAEFQRPNELLTLGYFEKMAINYHDDGEDTLGPTIATLSLGVEATMLVRLKQKYFKVPEQTSKNFEMEDLVLPSCSMEAERRELKIRYESQQISRNEYWKRLAHLRGRNRRREASPFCSLELHHGDMVVMHGANLQKYYEHSVTPNGQLRFALTARYVMPERVEPEHHWKGDYEPNPDYEYDGDE</sequence>
<reference evidence="1" key="1">
    <citation type="journal article" date="2022" name="bioRxiv">
        <title>Population genetic analysis of Ophidiomyces ophidiicola, the causative agent of snake fungal disease, indicates recent introductions to the USA.</title>
        <authorList>
            <person name="Ladner J.T."/>
            <person name="Palmer J.M."/>
            <person name="Ettinger C.L."/>
            <person name="Stajich J.E."/>
            <person name="Farrell T.M."/>
            <person name="Glorioso B.M."/>
            <person name="Lawson B."/>
            <person name="Price S.J."/>
            <person name="Stengle A.G."/>
            <person name="Grear D.A."/>
            <person name="Lorch J.M."/>
        </authorList>
    </citation>
    <scope>NUCLEOTIDE SEQUENCE</scope>
    <source>
        <strain evidence="1">NWHC 24266-5</strain>
    </source>
</reference>
<comment type="caution">
    <text evidence="1">The sequence shown here is derived from an EMBL/GenBank/DDBJ whole genome shotgun (WGS) entry which is preliminary data.</text>
</comment>
<protein>
    <submittedName>
        <fullName evidence="1">Uncharacterized protein</fullName>
    </submittedName>
</protein>
<dbReference type="EMBL" id="JALBCA010000032">
    <property type="protein sequence ID" value="KAI2388303.1"/>
    <property type="molecule type" value="Genomic_DNA"/>
</dbReference>
<proteinExistence type="predicted"/>
<name>A0ACB8UYK8_9EURO</name>
<gene>
    <name evidence="1" type="ORF">LOY88_002703</name>
</gene>
<accession>A0ACB8UYK8</accession>
<evidence type="ECO:0000313" key="1">
    <source>
        <dbReference type="EMBL" id="KAI2388303.1"/>
    </source>
</evidence>